<feature type="transmembrane region" description="Helical" evidence="1">
    <location>
        <begin position="146"/>
        <end position="168"/>
    </location>
</feature>
<dbReference type="AlphaFoldDB" id="A0A162XGA2"/>
<dbReference type="Pfam" id="PF13858">
    <property type="entry name" value="DUF4199"/>
    <property type="match status" value="1"/>
</dbReference>
<evidence type="ECO:0000313" key="2">
    <source>
        <dbReference type="EMBL" id="KZS38618.1"/>
    </source>
</evidence>
<name>A0A162XGA2_9FLAO</name>
<keyword evidence="1" id="KW-0472">Membrane</keyword>
<dbReference type="InterPro" id="IPR025250">
    <property type="entry name" value="DUF4199"/>
</dbReference>
<feature type="transmembrane region" description="Helical" evidence="1">
    <location>
        <begin position="12"/>
        <end position="29"/>
    </location>
</feature>
<dbReference type="STRING" id="1642818.AWE51_13550"/>
<accession>A0A162XGA2</accession>
<keyword evidence="1" id="KW-1133">Transmembrane helix</keyword>
<keyword evidence="3" id="KW-1185">Reference proteome</keyword>
<reference evidence="2 3" key="1">
    <citation type="submission" date="2016-01" db="EMBL/GenBank/DDBJ databases">
        <title>The draft genome sequence of Aquimarina sp. RZW4-3-2.</title>
        <authorList>
            <person name="Wang Y."/>
        </authorList>
    </citation>
    <scope>NUCLEOTIDE SEQUENCE [LARGE SCALE GENOMIC DNA]</scope>
    <source>
        <strain evidence="2 3">RZW4-3-2</strain>
    </source>
</reference>
<gene>
    <name evidence="2" type="ORF">AWE51_13550</name>
</gene>
<organism evidence="2 3">
    <name type="scientific">Aquimarina aggregata</name>
    <dbReference type="NCBI Taxonomy" id="1642818"/>
    <lineage>
        <taxon>Bacteria</taxon>
        <taxon>Pseudomonadati</taxon>
        <taxon>Bacteroidota</taxon>
        <taxon>Flavobacteriia</taxon>
        <taxon>Flavobacteriales</taxon>
        <taxon>Flavobacteriaceae</taxon>
        <taxon>Aquimarina</taxon>
    </lineage>
</organism>
<feature type="transmembrane region" description="Helical" evidence="1">
    <location>
        <begin position="80"/>
        <end position="101"/>
    </location>
</feature>
<feature type="transmembrane region" description="Helical" evidence="1">
    <location>
        <begin position="41"/>
        <end position="60"/>
    </location>
</feature>
<evidence type="ECO:0000256" key="1">
    <source>
        <dbReference type="SAM" id="Phobius"/>
    </source>
</evidence>
<sequence>MEGSNVSIKKYILKFGVILGITSVLYNIIIYLTGNIISGKWFLPLISAIILISVIISGIYSYKLANNSFLKLSNSIKIGLGVSLLGGLIVVIWKIFLFNIIEPDMMGQALSTRQEQIITSNPNISQEKLNQSMAVAEKLNSLYIKVLYSLIETLILGFLITLIGGIIMRKQRNPF</sequence>
<proteinExistence type="predicted"/>
<dbReference type="Proteomes" id="UP000076715">
    <property type="component" value="Unassembled WGS sequence"/>
</dbReference>
<comment type="caution">
    <text evidence="2">The sequence shown here is derived from an EMBL/GenBank/DDBJ whole genome shotgun (WGS) entry which is preliminary data.</text>
</comment>
<evidence type="ECO:0008006" key="4">
    <source>
        <dbReference type="Google" id="ProtNLM"/>
    </source>
</evidence>
<dbReference type="EMBL" id="LQRT01000046">
    <property type="protein sequence ID" value="KZS38618.1"/>
    <property type="molecule type" value="Genomic_DNA"/>
</dbReference>
<protein>
    <recommendedName>
        <fullName evidence="4">DUF4199 domain-containing protein</fullName>
    </recommendedName>
</protein>
<evidence type="ECO:0000313" key="3">
    <source>
        <dbReference type="Proteomes" id="UP000076715"/>
    </source>
</evidence>
<keyword evidence="1" id="KW-0812">Transmembrane</keyword>